<dbReference type="Gene3D" id="3.30.420.10">
    <property type="entry name" value="Ribonuclease H-like superfamily/Ribonuclease H"/>
    <property type="match status" value="1"/>
</dbReference>
<accession>A0ABR0P2L4</accession>
<dbReference type="CDD" id="cd06222">
    <property type="entry name" value="RNase_H_like"/>
    <property type="match status" value="1"/>
</dbReference>
<dbReference type="InterPro" id="IPR002156">
    <property type="entry name" value="RNaseH_domain"/>
</dbReference>
<organism evidence="2 3">
    <name type="scientific">Gossypium arboreum</name>
    <name type="common">Tree cotton</name>
    <name type="synonym">Gossypium nanking</name>
    <dbReference type="NCBI Taxonomy" id="29729"/>
    <lineage>
        <taxon>Eukaryota</taxon>
        <taxon>Viridiplantae</taxon>
        <taxon>Streptophyta</taxon>
        <taxon>Embryophyta</taxon>
        <taxon>Tracheophyta</taxon>
        <taxon>Spermatophyta</taxon>
        <taxon>Magnoliopsida</taxon>
        <taxon>eudicotyledons</taxon>
        <taxon>Gunneridae</taxon>
        <taxon>Pentapetalae</taxon>
        <taxon>rosids</taxon>
        <taxon>malvids</taxon>
        <taxon>Malvales</taxon>
        <taxon>Malvaceae</taxon>
        <taxon>Malvoideae</taxon>
        <taxon>Gossypium</taxon>
    </lineage>
</organism>
<dbReference type="Proteomes" id="UP001358586">
    <property type="component" value="Chromosome 8"/>
</dbReference>
<dbReference type="InterPro" id="IPR052929">
    <property type="entry name" value="RNase_H-like_EbsB-rel"/>
</dbReference>
<feature type="domain" description="RNase H type-1" evidence="1">
    <location>
        <begin position="5"/>
        <end position="56"/>
    </location>
</feature>
<dbReference type="InterPro" id="IPR044730">
    <property type="entry name" value="RNase_H-like_dom_plant"/>
</dbReference>
<sequence length="251" mass="28371">MHYLVENARDPTTVEARACLQAVTFGEEMGFSNVVVEGNALTVIKKLNSDEQKWKNELIVNTFLEEAAGSILRIPLTRGPHDDFMVWSGEPSREFSKVKNLEDVGKWKNPPGQGVKINFDGAYDARHFQSASGIVVRNREGVVLFSCLEIHQEVPSAFAAEAVTCRKAIQIGIEMKWSEIIVEGDSLSVIKKCKAKRQDKSQIEAYIYDIHQVASRSKYFRFEHTPRSVNVLAYMLAIETLKTKEETYLVE</sequence>
<dbReference type="InterPro" id="IPR036397">
    <property type="entry name" value="RNaseH_sf"/>
</dbReference>
<gene>
    <name evidence="2" type="ORF">PVK06_028130</name>
</gene>
<name>A0ABR0P2L4_GOSAR</name>
<evidence type="ECO:0000313" key="3">
    <source>
        <dbReference type="Proteomes" id="UP001358586"/>
    </source>
</evidence>
<proteinExistence type="predicted"/>
<dbReference type="Pfam" id="PF13456">
    <property type="entry name" value="RVT_3"/>
    <property type="match status" value="2"/>
</dbReference>
<evidence type="ECO:0000313" key="2">
    <source>
        <dbReference type="EMBL" id="KAK5812692.1"/>
    </source>
</evidence>
<dbReference type="InterPro" id="IPR012337">
    <property type="entry name" value="RNaseH-like_sf"/>
</dbReference>
<evidence type="ECO:0000259" key="1">
    <source>
        <dbReference type="Pfam" id="PF13456"/>
    </source>
</evidence>
<comment type="caution">
    <text evidence="2">The sequence shown here is derived from an EMBL/GenBank/DDBJ whole genome shotgun (WGS) entry which is preliminary data.</text>
</comment>
<dbReference type="PANTHER" id="PTHR47074:SF61">
    <property type="entry name" value="RNASE H TYPE-1 DOMAIN-CONTAINING PROTEIN"/>
    <property type="match status" value="1"/>
</dbReference>
<reference evidence="2 3" key="1">
    <citation type="submission" date="2023-03" db="EMBL/GenBank/DDBJ databases">
        <title>WGS of Gossypium arboreum.</title>
        <authorList>
            <person name="Yu D."/>
        </authorList>
    </citation>
    <scope>NUCLEOTIDE SEQUENCE [LARGE SCALE GENOMIC DNA]</scope>
    <source>
        <tissue evidence="2">Leaf</tissue>
    </source>
</reference>
<feature type="domain" description="RNase H type-1" evidence="1">
    <location>
        <begin position="118"/>
        <end position="237"/>
    </location>
</feature>
<protein>
    <recommendedName>
        <fullName evidence="1">RNase H type-1 domain-containing protein</fullName>
    </recommendedName>
</protein>
<keyword evidence="3" id="KW-1185">Reference proteome</keyword>
<dbReference type="SUPFAM" id="SSF53098">
    <property type="entry name" value="Ribonuclease H-like"/>
    <property type="match status" value="1"/>
</dbReference>
<dbReference type="EMBL" id="JARKNE010000008">
    <property type="protein sequence ID" value="KAK5812692.1"/>
    <property type="molecule type" value="Genomic_DNA"/>
</dbReference>
<dbReference type="PANTHER" id="PTHR47074">
    <property type="entry name" value="BNAC02G40300D PROTEIN"/>
    <property type="match status" value="1"/>
</dbReference>